<reference evidence="2" key="1">
    <citation type="submission" date="2023-08" db="EMBL/GenBank/DDBJ databases">
        <title>The draft genome of Tsukamurella strandjordii strain 050030.</title>
        <authorList>
            <person name="Zhao F."/>
            <person name="Feng Y."/>
            <person name="Zong Z."/>
        </authorList>
    </citation>
    <scope>NUCLEOTIDE SEQUENCE</scope>
    <source>
        <strain evidence="2">050030</strain>
    </source>
</reference>
<evidence type="ECO:0000313" key="2">
    <source>
        <dbReference type="EMBL" id="MDP0397196.1"/>
    </source>
</evidence>
<dbReference type="AlphaFoldDB" id="A0AA90NEY5"/>
<dbReference type="RefSeq" id="WP_305110454.1">
    <property type="nucleotide sequence ID" value="NZ_JAUTIX010000002.1"/>
</dbReference>
<gene>
    <name evidence="2" type="ORF">Q7X28_04585</name>
</gene>
<evidence type="ECO:0000313" key="3">
    <source>
        <dbReference type="Proteomes" id="UP001178281"/>
    </source>
</evidence>
<comment type="caution">
    <text evidence="2">The sequence shown here is derived from an EMBL/GenBank/DDBJ whole genome shotgun (WGS) entry which is preliminary data.</text>
</comment>
<name>A0AA90NEY5_9ACTN</name>
<proteinExistence type="predicted"/>
<organism evidence="2 3">
    <name type="scientific">Tsukamurella strandjordii</name>
    <dbReference type="NCBI Taxonomy" id="147577"/>
    <lineage>
        <taxon>Bacteria</taxon>
        <taxon>Bacillati</taxon>
        <taxon>Actinomycetota</taxon>
        <taxon>Actinomycetes</taxon>
        <taxon>Mycobacteriales</taxon>
        <taxon>Tsukamurellaceae</taxon>
        <taxon>Tsukamurella</taxon>
    </lineage>
</organism>
<keyword evidence="1" id="KW-0812">Transmembrane</keyword>
<keyword evidence="1" id="KW-1133">Transmembrane helix</keyword>
<dbReference type="EMBL" id="JAUTIX010000002">
    <property type="protein sequence ID" value="MDP0397196.1"/>
    <property type="molecule type" value="Genomic_DNA"/>
</dbReference>
<accession>A0AA90NEY5</accession>
<keyword evidence="3" id="KW-1185">Reference proteome</keyword>
<evidence type="ECO:0000256" key="1">
    <source>
        <dbReference type="SAM" id="Phobius"/>
    </source>
</evidence>
<feature type="transmembrane region" description="Helical" evidence="1">
    <location>
        <begin position="35"/>
        <end position="55"/>
    </location>
</feature>
<protein>
    <submittedName>
        <fullName evidence="2">Uncharacterized protein</fullName>
    </submittedName>
</protein>
<feature type="transmembrane region" description="Helical" evidence="1">
    <location>
        <begin position="5"/>
        <end position="23"/>
    </location>
</feature>
<sequence>MRDYVIGYPAGVALMLLFTRWYNSQFPDPPVFIEGIGFGIGIGFVLNGPDVIGAFRRRPRRDETAEMSAPALTSVQIRRLDVPVARFGADVEEHFADPVVRGRYVIAAYRRGLLSDAELPPAVAGLGDLGPAWVELATPAVTSAGGTVERAAADIGYDRSADEADADVTTQLIHYALRTGDARRYREALIALAPSVELATVVKDEPEWMRSHRRDGLRESIIDDLDARFGPQLTDTVHAHFADPTTRAHDLIVSYRLQAMPSADVPQRAAEVIADLPGAGEAWTELAMASSTSPRSELEPILDRAAEEIGYHRDPLAAECDLYEAAAYRAVVDCRVREESQRLWALTWNDDVYLEGGHDPALEGLRDAHAAAGDDYHDQIRDTRHHLIDYLNAHY</sequence>
<keyword evidence="1" id="KW-0472">Membrane</keyword>
<dbReference type="Proteomes" id="UP001178281">
    <property type="component" value="Unassembled WGS sequence"/>
</dbReference>